<evidence type="ECO:0000256" key="2">
    <source>
        <dbReference type="ARBA" id="ARBA00012438"/>
    </source>
</evidence>
<feature type="domain" description="CBS" evidence="6">
    <location>
        <begin position="88"/>
        <end position="147"/>
    </location>
</feature>
<dbReference type="Pfam" id="PF00571">
    <property type="entry name" value="CBS"/>
    <property type="match status" value="1"/>
</dbReference>
<dbReference type="CDD" id="cd00082">
    <property type="entry name" value="HisKA"/>
    <property type="match status" value="1"/>
</dbReference>
<organism evidence="7 8">
    <name type="scientific">Solimonas terrae</name>
    <dbReference type="NCBI Taxonomy" id="1396819"/>
    <lineage>
        <taxon>Bacteria</taxon>
        <taxon>Pseudomonadati</taxon>
        <taxon>Pseudomonadota</taxon>
        <taxon>Gammaproteobacteria</taxon>
        <taxon>Nevskiales</taxon>
        <taxon>Nevskiaceae</taxon>
        <taxon>Solimonas</taxon>
    </lineage>
</organism>
<evidence type="ECO:0000313" key="7">
    <source>
        <dbReference type="EMBL" id="NGY06867.1"/>
    </source>
</evidence>
<dbReference type="SUPFAM" id="SSF55874">
    <property type="entry name" value="ATPase domain of HSP90 chaperone/DNA topoisomerase II/histidine kinase"/>
    <property type="match status" value="1"/>
</dbReference>
<evidence type="ECO:0000259" key="6">
    <source>
        <dbReference type="PROSITE" id="PS51371"/>
    </source>
</evidence>
<dbReference type="Gene3D" id="1.10.287.130">
    <property type="match status" value="1"/>
</dbReference>
<evidence type="ECO:0000313" key="8">
    <source>
        <dbReference type="Proteomes" id="UP000472676"/>
    </source>
</evidence>
<dbReference type="PANTHER" id="PTHR43065">
    <property type="entry name" value="SENSOR HISTIDINE KINASE"/>
    <property type="match status" value="1"/>
</dbReference>
<dbReference type="SMART" id="SM00387">
    <property type="entry name" value="HATPase_c"/>
    <property type="match status" value="1"/>
</dbReference>
<keyword evidence="3" id="KW-0597">Phosphoprotein</keyword>
<dbReference type="Gene3D" id="3.30.565.10">
    <property type="entry name" value="Histidine kinase-like ATPase, C-terminal domain"/>
    <property type="match status" value="1"/>
</dbReference>
<dbReference type="SUPFAM" id="SSF54631">
    <property type="entry name" value="CBS-domain pair"/>
    <property type="match status" value="1"/>
</dbReference>
<evidence type="ECO:0000259" key="5">
    <source>
        <dbReference type="PROSITE" id="PS50109"/>
    </source>
</evidence>
<dbReference type="SUPFAM" id="SSF47384">
    <property type="entry name" value="Homodimeric domain of signal transducing histidine kinase"/>
    <property type="match status" value="1"/>
</dbReference>
<evidence type="ECO:0000256" key="4">
    <source>
        <dbReference type="PROSITE-ProRule" id="PRU00703"/>
    </source>
</evidence>
<dbReference type="InterPro" id="IPR000644">
    <property type="entry name" value="CBS_dom"/>
</dbReference>
<dbReference type="RefSeq" id="WP_166261229.1">
    <property type="nucleotide sequence ID" value="NZ_JAAMOW010000011.1"/>
</dbReference>
<dbReference type="InterPro" id="IPR046342">
    <property type="entry name" value="CBS_dom_sf"/>
</dbReference>
<keyword evidence="8" id="KW-1185">Reference proteome</keyword>
<keyword evidence="4" id="KW-0129">CBS domain</keyword>
<dbReference type="EMBL" id="JAAMOW010000011">
    <property type="protein sequence ID" value="NGY06867.1"/>
    <property type="molecule type" value="Genomic_DNA"/>
</dbReference>
<dbReference type="InterPro" id="IPR036097">
    <property type="entry name" value="HisK_dim/P_sf"/>
</dbReference>
<comment type="caution">
    <text evidence="7">The sequence shown here is derived from an EMBL/GenBank/DDBJ whole genome shotgun (WGS) entry which is preliminary data.</text>
</comment>
<comment type="catalytic activity">
    <reaction evidence="1">
        <text>ATP + protein L-histidine = ADP + protein N-phospho-L-histidine.</text>
        <dbReference type="EC" id="2.7.13.3"/>
    </reaction>
</comment>
<dbReference type="GO" id="GO:0000155">
    <property type="term" value="F:phosphorelay sensor kinase activity"/>
    <property type="evidence" value="ECO:0007669"/>
    <property type="project" value="InterPro"/>
</dbReference>
<sequence>MNAPLRSGSESPADLARLRLDVAPLAPTATVDAAAEAFLEAANARMLCLPIVANGRAVGTISRHTLNNVFLRRFGRELYGTRSVTTLMNAEPIRVSLSAPLDDAARFVAARLGAPITEDFVLEDDGRYAGMGVAVDLLSALQQRVDSAFTALKASQAQLVQSEKMASLGQMVAGVAHEINTPLGYVRNNVEMVASLFEDGVQTLGEHHKLLDMLTADDLDEAALAKQIARCSDLGASLADPELLADTRALLRDTLHGVDTIKDLVVNLRNFSRLDQSRVAEVSINDCIDQTLVIAHNAIKHRLEIIKRYGENLPAVRCSPSQINQVLLNLITNAGQAVGEDGGKLLLKTEADADWLRIHIQDNGRGIAAEHLAKIFDPFFTTKPVGQGTGLGLSISQQIVQAHGGTIHVVSELQRGTKFVISLPLRAASESALAA</sequence>
<dbReference type="InterPro" id="IPR036890">
    <property type="entry name" value="HATPase_C_sf"/>
</dbReference>
<dbReference type="SMART" id="SM00388">
    <property type="entry name" value="HisKA"/>
    <property type="match status" value="1"/>
</dbReference>
<feature type="domain" description="Histidine kinase" evidence="5">
    <location>
        <begin position="174"/>
        <end position="427"/>
    </location>
</feature>
<dbReference type="EC" id="2.7.13.3" evidence="2"/>
<dbReference type="Gene3D" id="3.10.580.10">
    <property type="entry name" value="CBS-domain"/>
    <property type="match status" value="1"/>
</dbReference>
<dbReference type="Pfam" id="PF02518">
    <property type="entry name" value="HATPase_c"/>
    <property type="match status" value="1"/>
</dbReference>
<gene>
    <name evidence="7" type="ORF">G7Y85_19005</name>
</gene>
<evidence type="ECO:0000256" key="1">
    <source>
        <dbReference type="ARBA" id="ARBA00000085"/>
    </source>
</evidence>
<accession>A0A6M2BYK9</accession>
<dbReference type="InterPro" id="IPR005467">
    <property type="entry name" value="His_kinase_dom"/>
</dbReference>
<evidence type="ECO:0000256" key="3">
    <source>
        <dbReference type="ARBA" id="ARBA00022553"/>
    </source>
</evidence>
<dbReference type="PROSITE" id="PS51371">
    <property type="entry name" value="CBS"/>
    <property type="match status" value="1"/>
</dbReference>
<dbReference type="InterPro" id="IPR003594">
    <property type="entry name" value="HATPase_dom"/>
</dbReference>
<dbReference type="InterPro" id="IPR004358">
    <property type="entry name" value="Sig_transdc_His_kin-like_C"/>
</dbReference>
<name>A0A6M2BYK9_9GAMM</name>
<reference evidence="7 8" key="1">
    <citation type="journal article" date="2014" name="Int. J. Syst. Evol. Microbiol.">
        <title>Solimonas terrae sp. nov., isolated from soil.</title>
        <authorList>
            <person name="Kim S.J."/>
            <person name="Moon J.Y."/>
            <person name="Weon H.Y."/>
            <person name="Ahn J.H."/>
            <person name="Chen W.M."/>
            <person name="Kwon S.W."/>
        </authorList>
    </citation>
    <scope>NUCLEOTIDE SEQUENCE [LARGE SCALE GENOMIC DNA]</scope>
    <source>
        <strain evidence="7 8">KIS83-12</strain>
    </source>
</reference>
<proteinExistence type="predicted"/>
<dbReference type="InterPro" id="IPR003661">
    <property type="entry name" value="HisK_dim/P_dom"/>
</dbReference>
<dbReference type="AlphaFoldDB" id="A0A6M2BYK9"/>
<dbReference type="PROSITE" id="PS50109">
    <property type="entry name" value="HIS_KIN"/>
    <property type="match status" value="1"/>
</dbReference>
<dbReference type="PRINTS" id="PR00344">
    <property type="entry name" value="BCTRLSENSOR"/>
</dbReference>
<dbReference type="PANTHER" id="PTHR43065:SF50">
    <property type="entry name" value="HISTIDINE KINASE"/>
    <property type="match status" value="1"/>
</dbReference>
<dbReference type="Proteomes" id="UP000472676">
    <property type="component" value="Unassembled WGS sequence"/>
</dbReference>
<protein>
    <recommendedName>
        <fullName evidence="2">histidine kinase</fullName>
        <ecNumber evidence="2">2.7.13.3</ecNumber>
    </recommendedName>
</protein>